<feature type="compositionally biased region" description="Polar residues" evidence="1">
    <location>
        <begin position="295"/>
        <end position="313"/>
    </location>
</feature>
<evidence type="ECO:0000256" key="1">
    <source>
        <dbReference type="SAM" id="MobiDB-lite"/>
    </source>
</evidence>
<dbReference type="Proteomes" id="UP000198287">
    <property type="component" value="Unassembled WGS sequence"/>
</dbReference>
<feature type="compositionally biased region" description="Basic and acidic residues" evidence="1">
    <location>
        <begin position="257"/>
        <end position="271"/>
    </location>
</feature>
<sequence length="1260" mass="144114">MGPQQCTAFRPGDMIGVPILQEYPSSKSTHPLRVPILKAYPSSKSTHPPRVPILQEYPSSKSTHPPRLPILQEYPSSKSTHPPRLPIRQEYPSSKSTHPPRVPILQDYPSSKSTHPPRVPILQEYPSSKSTHPPRVPILQEYPSSKSTHPPSVPILQEYPSSKSTHPPRVPILQEYTSAKSTHPPRVPILQEYPSSKSTLPPRVPILQEYPSSKSSVCIQESSHTAKVVKRWEEVTGQVLAEGASRKQQKPCPASKKQQDPIPKEFRKVENEISDATSDEPQEQMKTRKCRKTNNKSQQQTSIKVCSTPQSSETDSEVDKDVEGPISKHTNFYANIQWTTWESILPQKALTNKKLEFQERLPRGRWASKFSDAFKRACPDPMQGCILAFQGHEIYTSDTAKNYLHADAKCSKSTCSMVYHFYIQRIEEMEDVTVLVKPSGTLLHKTSEVGKQFLSGDERKKALAKLAETSAMQYQTKLFAKQSRREQKIALKKGDYTQVQTLPVLRNARYEAMGKKDLDREVLYDLVLRKHKMNALPDLSGPRNLTVGYIQNISLFPFAVTMFQEKQLKILQRLLKYDRNICLHIDSTGSISNKLPEYIDSKRQFYYAVTVTLSSEEAPVIPLLEFITNSHTAVSISTQLHLFFDRWREYQSQKSRCFGIRRIETDDSLALISGVMMGLEVGTVYTYLKDAWNSLMTEEEIYVVFHICRWKHALTFLFKRIETDFRSREESIKLLKKWVYAFLYGKSLVSFCRRVWDVLLICGTKHFNPTVAQRIDELDEPTLADGKDTYLSMVPDALQYRDGPFYQLSPFGYFACTVAARFKIDHSKLQSAVAEDTSQSTHTEHESEEEDNILSQGAKKKKNPHYCPAFINYCLKHIFPYGCLFNQSLIYLNKISVADDTQATAESWNSIVKHRFFKGKLPMKIGRFLEAQQENLTGRLLKFDLALQRALKARIKSNSQQAPDFQSQVAKTLKTIKQETSDDSKSDDDGQPRIKNLPQTLPKTSNKKPSKVKHDRQEGSKNVKNHPVKYAESSSKFPETASENWKAKKQKPPPTSNTQTPLHSIYRLPYGGDISVHGKEVKNLYNTCAIDTQMQILYTMTKMFKDVDDFLWRHHESENVKALYRVFEMMDGNNGKLAKQFLLENFLKIEPKVLLSKNLFGSEGRFLDCMSNVIRLTIFRKCENTNCVLPQAEEVYPLSTFYFSDADDFAFKYNVRRLKTCSSGSCKRLKANCQVWYDWPSEGAPPFLVHNILELAKGST</sequence>
<dbReference type="OrthoDB" id="7403924at2759"/>
<comment type="caution">
    <text evidence="2">The sequence shown here is derived from an EMBL/GenBank/DDBJ whole genome shotgun (WGS) entry which is preliminary data.</text>
</comment>
<feature type="region of interest" description="Disordered" evidence="1">
    <location>
        <begin position="39"/>
        <end position="216"/>
    </location>
</feature>
<dbReference type="EMBL" id="LNIX01000032">
    <property type="protein sequence ID" value="OXA40755.1"/>
    <property type="molecule type" value="Genomic_DNA"/>
</dbReference>
<feature type="compositionally biased region" description="Basic and acidic residues" evidence="1">
    <location>
        <begin position="977"/>
        <end position="992"/>
    </location>
</feature>
<name>A0A226D5B2_FOLCA</name>
<dbReference type="STRING" id="158441.A0A226D5B2"/>
<evidence type="ECO:0000313" key="3">
    <source>
        <dbReference type="Proteomes" id="UP000198287"/>
    </source>
</evidence>
<organism evidence="2 3">
    <name type="scientific">Folsomia candida</name>
    <name type="common">Springtail</name>
    <dbReference type="NCBI Taxonomy" id="158441"/>
    <lineage>
        <taxon>Eukaryota</taxon>
        <taxon>Metazoa</taxon>
        <taxon>Ecdysozoa</taxon>
        <taxon>Arthropoda</taxon>
        <taxon>Hexapoda</taxon>
        <taxon>Collembola</taxon>
        <taxon>Entomobryomorpha</taxon>
        <taxon>Isotomoidea</taxon>
        <taxon>Isotomidae</taxon>
        <taxon>Proisotominae</taxon>
        <taxon>Folsomia</taxon>
    </lineage>
</organism>
<protein>
    <submittedName>
        <fullName evidence="2">Uncharacterized protein</fullName>
    </submittedName>
</protein>
<reference evidence="2 3" key="1">
    <citation type="submission" date="2015-12" db="EMBL/GenBank/DDBJ databases">
        <title>The genome of Folsomia candida.</title>
        <authorList>
            <person name="Faddeeva A."/>
            <person name="Derks M.F."/>
            <person name="Anvar Y."/>
            <person name="Smit S."/>
            <person name="Van Straalen N."/>
            <person name="Roelofs D."/>
        </authorList>
    </citation>
    <scope>NUCLEOTIDE SEQUENCE [LARGE SCALE GENOMIC DNA]</scope>
    <source>
        <strain evidence="2 3">VU population</strain>
        <tissue evidence="2">Whole body</tissue>
    </source>
</reference>
<feature type="region of interest" description="Disordered" evidence="1">
    <location>
        <begin position="977"/>
        <end position="1063"/>
    </location>
</feature>
<gene>
    <name evidence="2" type="ORF">Fcan01_24541</name>
</gene>
<keyword evidence="3" id="KW-1185">Reference proteome</keyword>
<feature type="region of interest" description="Disordered" evidence="1">
    <location>
        <begin position="835"/>
        <end position="859"/>
    </location>
</feature>
<feature type="compositionally biased region" description="Basic residues" evidence="1">
    <location>
        <begin position="1005"/>
        <end position="1014"/>
    </location>
</feature>
<feature type="region of interest" description="Disordered" evidence="1">
    <location>
        <begin position="241"/>
        <end position="323"/>
    </location>
</feature>
<feature type="compositionally biased region" description="Polar residues" evidence="1">
    <location>
        <begin position="1032"/>
        <end position="1043"/>
    </location>
</feature>
<dbReference type="AlphaFoldDB" id="A0A226D5B2"/>
<accession>A0A226D5B2</accession>
<proteinExistence type="predicted"/>
<evidence type="ECO:0000313" key="2">
    <source>
        <dbReference type="EMBL" id="OXA40755.1"/>
    </source>
</evidence>